<dbReference type="KEGG" id="mgel:G5B37_01470"/>
<evidence type="ECO:0000313" key="1">
    <source>
        <dbReference type="EMBL" id="QIE58282.1"/>
    </source>
</evidence>
<dbReference type="InterPro" id="IPR029063">
    <property type="entry name" value="SAM-dependent_MTases_sf"/>
</dbReference>
<proteinExistence type="predicted"/>
<dbReference type="EMBL" id="CP049057">
    <property type="protein sequence ID" value="QIE58282.1"/>
    <property type="molecule type" value="Genomic_DNA"/>
</dbReference>
<dbReference type="Proteomes" id="UP000505306">
    <property type="component" value="Chromosome"/>
</dbReference>
<evidence type="ECO:0008006" key="3">
    <source>
        <dbReference type="Google" id="ProtNLM"/>
    </source>
</evidence>
<sequence>MNNNQAIKEITTTILNPEIDYLQLSKALTELQSIFSTLSEVDFNKPEMEATVHLPSGVAIAPKWASRCLDDMIRTKRFITGIYKAILSKQKENPNRPITVLYTGTGPFATLLMPLTTIFSPAELQLILIEVNLHSVESLKRVITKMDAESYVHSIHNCDASIFKLPKNTEADILVVECLQHALAREPQVAICYNLLPQLNKDTILIPQEISLHIAAIDISGMNNSLLTNSNTPATDFMEKSDPVFTLNKDAILQDAHTFFKPGFSFAEHVVNFSEEQLKEKTALAILTDIHVYDSEKIKFRESGLTTSSMISNAVTGGKKTITTRYILSDDPYLLTSVN</sequence>
<evidence type="ECO:0000313" key="2">
    <source>
        <dbReference type="Proteomes" id="UP000505306"/>
    </source>
</evidence>
<protein>
    <recommendedName>
        <fullName evidence="3">Phytanoyl-CoA dioxygenase</fullName>
    </recommendedName>
</protein>
<keyword evidence="2" id="KW-1185">Reference proteome</keyword>
<accession>A0A6G6GIB1</accession>
<gene>
    <name evidence="1" type="ORF">G5B37_01470</name>
</gene>
<dbReference type="RefSeq" id="WP_164678289.1">
    <property type="nucleotide sequence ID" value="NZ_CP049057.1"/>
</dbReference>
<organism evidence="1 2">
    <name type="scientific">Rasiella rasia</name>
    <dbReference type="NCBI Taxonomy" id="2744027"/>
    <lineage>
        <taxon>Bacteria</taxon>
        <taxon>Pseudomonadati</taxon>
        <taxon>Bacteroidota</taxon>
        <taxon>Flavobacteriia</taxon>
        <taxon>Flavobacteriales</taxon>
        <taxon>Flavobacteriaceae</taxon>
        <taxon>Rasiella</taxon>
    </lineage>
</organism>
<reference evidence="1 2" key="1">
    <citation type="submission" date="2020-02" db="EMBL/GenBank/DDBJ databases">
        <title>Complete genome sequence of Flavobacteriaceae bacterium.</title>
        <authorList>
            <person name="Kim S.-J."/>
            <person name="Kim Y.-S."/>
            <person name="Kim K.-H."/>
        </authorList>
    </citation>
    <scope>NUCLEOTIDE SEQUENCE [LARGE SCALE GENOMIC DNA]</scope>
    <source>
        <strain evidence="1 2">RR4-40</strain>
    </source>
</reference>
<dbReference type="Gene3D" id="3.40.50.150">
    <property type="entry name" value="Vaccinia Virus protein VP39"/>
    <property type="match status" value="1"/>
</dbReference>
<name>A0A6G6GIB1_9FLAO</name>
<dbReference type="AlphaFoldDB" id="A0A6G6GIB1"/>